<sequence length="133" mass="15011">MWEGATPALRCHKALGRLSRIATGVPGMPKSSKISCSTWNTADWYVDWLLPGDIAKIDRWRSISAVDGRLKEKSIVDGRLKEKKGRGRRRRGKEERRRGEEEERRRGKVPRPRALAARGSSRAVAALAARRLP</sequence>
<accession>A0A445MGF7</accession>
<name>A0A445MGF7_ENSVE</name>
<evidence type="ECO:0000256" key="1">
    <source>
        <dbReference type="SAM" id="MobiDB-lite"/>
    </source>
</evidence>
<feature type="compositionally biased region" description="Basic and acidic residues" evidence="1">
    <location>
        <begin position="92"/>
        <end position="105"/>
    </location>
</feature>
<gene>
    <name evidence="2" type="ORF">BHM03_00022609</name>
</gene>
<protein>
    <submittedName>
        <fullName evidence="2">Uncharacterized protein</fullName>
    </submittedName>
</protein>
<proteinExistence type="predicted"/>
<evidence type="ECO:0000313" key="2">
    <source>
        <dbReference type="EMBL" id="RZR73309.1"/>
    </source>
</evidence>
<dbReference type="EMBL" id="KV875880">
    <property type="protein sequence ID" value="RZR73309.1"/>
    <property type="molecule type" value="Genomic_DNA"/>
</dbReference>
<dbReference type="AlphaFoldDB" id="A0A445MGF7"/>
<reference evidence="2" key="1">
    <citation type="journal article" date="2018" name="Data Brief">
        <title>Genome sequence data from 17 accessions of Ensete ventricosum, a staple food crop for millions in Ethiopia.</title>
        <authorList>
            <person name="Yemataw Z."/>
            <person name="Muzemil S."/>
            <person name="Ambachew D."/>
            <person name="Tripathi L."/>
            <person name="Tesfaye K."/>
            <person name="Chala A."/>
            <person name="Farbos A."/>
            <person name="O'Neill P."/>
            <person name="Moore K."/>
            <person name="Grant M."/>
            <person name="Studholme D.J."/>
        </authorList>
    </citation>
    <scope>NUCLEOTIDE SEQUENCE [LARGE SCALE GENOMIC DNA]</scope>
    <source>
        <tissue evidence="2">Leaf</tissue>
    </source>
</reference>
<organism evidence="2">
    <name type="scientific">Ensete ventricosum</name>
    <name type="common">Abyssinian banana</name>
    <name type="synonym">Musa ensete</name>
    <dbReference type="NCBI Taxonomy" id="4639"/>
    <lineage>
        <taxon>Eukaryota</taxon>
        <taxon>Viridiplantae</taxon>
        <taxon>Streptophyta</taxon>
        <taxon>Embryophyta</taxon>
        <taxon>Tracheophyta</taxon>
        <taxon>Spermatophyta</taxon>
        <taxon>Magnoliopsida</taxon>
        <taxon>Liliopsida</taxon>
        <taxon>Zingiberales</taxon>
        <taxon>Musaceae</taxon>
        <taxon>Ensete</taxon>
    </lineage>
</organism>
<feature type="compositionally biased region" description="Low complexity" evidence="1">
    <location>
        <begin position="112"/>
        <end position="122"/>
    </location>
</feature>
<dbReference type="Proteomes" id="UP000290560">
    <property type="component" value="Unassembled WGS sequence"/>
</dbReference>
<feature type="region of interest" description="Disordered" evidence="1">
    <location>
        <begin position="74"/>
        <end position="122"/>
    </location>
</feature>
<feature type="compositionally biased region" description="Basic residues" evidence="1">
    <location>
        <begin position="81"/>
        <end position="91"/>
    </location>
</feature>